<feature type="compositionally biased region" description="Basic and acidic residues" evidence="1">
    <location>
        <begin position="86"/>
        <end position="101"/>
    </location>
</feature>
<feature type="region of interest" description="Disordered" evidence="1">
    <location>
        <begin position="74"/>
        <end position="109"/>
    </location>
</feature>
<name>A0ABD2WDI8_9HYME</name>
<gene>
    <name evidence="2" type="ORF">TKK_014260</name>
</gene>
<reference evidence="2 3" key="1">
    <citation type="journal article" date="2024" name="bioRxiv">
        <title>A reference genome for Trichogramma kaykai: A tiny desert-dwelling parasitoid wasp with competing sex-ratio distorters.</title>
        <authorList>
            <person name="Culotta J."/>
            <person name="Lindsey A.R."/>
        </authorList>
    </citation>
    <scope>NUCLEOTIDE SEQUENCE [LARGE SCALE GENOMIC DNA]</scope>
    <source>
        <strain evidence="2 3">KSX58</strain>
    </source>
</reference>
<evidence type="ECO:0000313" key="3">
    <source>
        <dbReference type="Proteomes" id="UP001627154"/>
    </source>
</evidence>
<dbReference type="EMBL" id="JBJJXI010000113">
    <property type="protein sequence ID" value="KAL3391007.1"/>
    <property type="molecule type" value="Genomic_DNA"/>
</dbReference>
<sequence length="109" mass="12900">MNLNQAKYRSKYYYDQHINIQHFREGQMVMLLKEPRANKFSEEYSRPYEIMHVDHAGKSVVLLRNGTERKVHIDKIKPSYAQKPTKLMDDNTDKNENDGMELRSSQAIP</sequence>
<protein>
    <submittedName>
        <fullName evidence="2">Uncharacterized protein</fullName>
    </submittedName>
</protein>
<organism evidence="2 3">
    <name type="scientific">Trichogramma kaykai</name>
    <dbReference type="NCBI Taxonomy" id="54128"/>
    <lineage>
        <taxon>Eukaryota</taxon>
        <taxon>Metazoa</taxon>
        <taxon>Ecdysozoa</taxon>
        <taxon>Arthropoda</taxon>
        <taxon>Hexapoda</taxon>
        <taxon>Insecta</taxon>
        <taxon>Pterygota</taxon>
        <taxon>Neoptera</taxon>
        <taxon>Endopterygota</taxon>
        <taxon>Hymenoptera</taxon>
        <taxon>Apocrita</taxon>
        <taxon>Proctotrupomorpha</taxon>
        <taxon>Chalcidoidea</taxon>
        <taxon>Trichogrammatidae</taxon>
        <taxon>Trichogramma</taxon>
    </lineage>
</organism>
<keyword evidence="3" id="KW-1185">Reference proteome</keyword>
<accession>A0ABD2WDI8</accession>
<dbReference type="Proteomes" id="UP001627154">
    <property type="component" value="Unassembled WGS sequence"/>
</dbReference>
<evidence type="ECO:0000256" key="1">
    <source>
        <dbReference type="SAM" id="MobiDB-lite"/>
    </source>
</evidence>
<comment type="caution">
    <text evidence="2">The sequence shown here is derived from an EMBL/GenBank/DDBJ whole genome shotgun (WGS) entry which is preliminary data.</text>
</comment>
<evidence type="ECO:0000313" key="2">
    <source>
        <dbReference type="EMBL" id="KAL3391007.1"/>
    </source>
</evidence>
<proteinExistence type="predicted"/>
<dbReference type="AlphaFoldDB" id="A0ABD2WDI8"/>